<dbReference type="InterPro" id="IPR023415">
    <property type="entry name" value="LDLR_class-A_CS"/>
</dbReference>
<dbReference type="CDD" id="cd00112">
    <property type="entry name" value="LDLa"/>
    <property type="match status" value="1"/>
</dbReference>
<dbReference type="Gene3D" id="2.40.128.620">
    <property type="match status" value="1"/>
</dbReference>
<sequence>MWRWRTVFVTACLVGLAAVEGLEQKTFQCSITSFACRGSEEKCIPLAWKCDNVKDCHDGSDEDPLLCPGKYFSLSYLVLPPLPRVAVAWSDSGMQRYSSGGKNDLSNFRIGKL</sequence>
<dbReference type="InterPro" id="IPR036055">
    <property type="entry name" value="LDL_receptor-like_sf"/>
</dbReference>
<feature type="chain" id="PRO_5022744239" evidence="3">
    <location>
        <begin position="22"/>
        <end position="113"/>
    </location>
</feature>
<keyword evidence="4" id="KW-0675">Receptor</keyword>
<dbReference type="Pfam" id="PF00057">
    <property type="entry name" value="Ldl_recept_a"/>
    <property type="match status" value="1"/>
</dbReference>
<evidence type="ECO:0000313" key="5">
    <source>
        <dbReference type="Proteomes" id="UP000324222"/>
    </source>
</evidence>
<evidence type="ECO:0000313" key="4">
    <source>
        <dbReference type="EMBL" id="MPC60755.1"/>
    </source>
</evidence>
<dbReference type="OrthoDB" id="664115at2759"/>
<dbReference type="EMBL" id="VSRR010017861">
    <property type="protein sequence ID" value="MPC60755.1"/>
    <property type="molecule type" value="Genomic_DNA"/>
</dbReference>
<organism evidence="4 5">
    <name type="scientific">Portunus trituberculatus</name>
    <name type="common">Swimming crab</name>
    <name type="synonym">Neptunus trituberculatus</name>
    <dbReference type="NCBI Taxonomy" id="210409"/>
    <lineage>
        <taxon>Eukaryota</taxon>
        <taxon>Metazoa</taxon>
        <taxon>Ecdysozoa</taxon>
        <taxon>Arthropoda</taxon>
        <taxon>Crustacea</taxon>
        <taxon>Multicrustacea</taxon>
        <taxon>Malacostraca</taxon>
        <taxon>Eumalacostraca</taxon>
        <taxon>Eucarida</taxon>
        <taxon>Decapoda</taxon>
        <taxon>Pleocyemata</taxon>
        <taxon>Brachyura</taxon>
        <taxon>Eubrachyura</taxon>
        <taxon>Portunoidea</taxon>
        <taxon>Portunidae</taxon>
        <taxon>Portuninae</taxon>
        <taxon>Portunus</taxon>
    </lineage>
</organism>
<comment type="caution">
    <text evidence="2">Lacks conserved residue(s) required for the propagation of feature annotation.</text>
</comment>
<gene>
    <name evidence="4" type="primary">Lrp2_0</name>
    <name evidence="4" type="ORF">E2C01_054811</name>
</gene>
<evidence type="ECO:0000256" key="2">
    <source>
        <dbReference type="PROSITE-ProRule" id="PRU00124"/>
    </source>
</evidence>
<dbReference type="InterPro" id="IPR002172">
    <property type="entry name" value="LDrepeatLR_classA_rpt"/>
</dbReference>
<dbReference type="PROSITE" id="PS01209">
    <property type="entry name" value="LDLRA_1"/>
    <property type="match status" value="1"/>
</dbReference>
<protein>
    <submittedName>
        <fullName evidence="4">Low-density lipoprotein receptor-related protein 2</fullName>
    </submittedName>
</protein>
<dbReference type="SUPFAM" id="SSF57424">
    <property type="entry name" value="LDL receptor-like module"/>
    <property type="match status" value="1"/>
</dbReference>
<keyword evidence="5" id="KW-1185">Reference proteome</keyword>
<comment type="caution">
    <text evidence="4">The sequence shown here is derived from an EMBL/GenBank/DDBJ whole genome shotgun (WGS) entry which is preliminary data.</text>
</comment>
<dbReference type="PROSITE" id="PS50068">
    <property type="entry name" value="LDLRA_2"/>
    <property type="match status" value="1"/>
</dbReference>
<evidence type="ECO:0000256" key="1">
    <source>
        <dbReference type="ARBA" id="ARBA00023157"/>
    </source>
</evidence>
<dbReference type="AlphaFoldDB" id="A0A5B7GTP0"/>
<feature type="signal peptide" evidence="3">
    <location>
        <begin position="1"/>
        <end position="21"/>
    </location>
</feature>
<dbReference type="SMART" id="SM00192">
    <property type="entry name" value="LDLa"/>
    <property type="match status" value="1"/>
</dbReference>
<name>A0A5B7GTP0_PORTR</name>
<keyword evidence="1" id="KW-1015">Disulfide bond</keyword>
<dbReference type="Proteomes" id="UP000324222">
    <property type="component" value="Unassembled WGS sequence"/>
</dbReference>
<keyword evidence="3" id="KW-0732">Signal</keyword>
<reference evidence="4 5" key="1">
    <citation type="submission" date="2019-05" db="EMBL/GenBank/DDBJ databases">
        <title>Another draft genome of Portunus trituberculatus and its Hox gene families provides insights of decapod evolution.</title>
        <authorList>
            <person name="Jeong J.-H."/>
            <person name="Song I."/>
            <person name="Kim S."/>
            <person name="Choi T."/>
            <person name="Kim D."/>
            <person name="Ryu S."/>
            <person name="Kim W."/>
        </authorList>
    </citation>
    <scope>NUCLEOTIDE SEQUENCE [LARGE SCALE GENOMIC DNA]</scope>
    <source>
        <tissue evidence="4">Muscle</tissue>
    </source>
</reference>
<proteinExistence type="predicted"/>
<evidence type="ECO:0000256" key="3">
    <source>
        <dbReference type="SAM" id="SignalP"/>
    </source>
</evidence>
<keyword evidence="4" id="KW-0449">Lipoprotein</keyword>
<accession>A0A5B7GTP0</accession>